<dbReference type="GO" id="GO:0042276">
    <property type="term" value="P:error-prone translesion synthesis"/>
    <property type="evidence" value="ECO:0007669"/>
    <property type="project" value="InterPro"/>
</dbReference>
<dbReference type="GO" id="GO:0005759">
    <property type="term" value="C:mitochondrial matrix"/>
    <property type="evidence" value="ECO:0007669"/>
    <property type="project" value="TreeGrafter"/>
</dbReference>
<dbReference type="Pfam" id="PF03121">
    <property type="entry name" value="Herpes_UL52"/>
    <property type="match status" value="1"/>
</dbReference>
<name>A0A8J4FD92_9CHLO</name>
<dbReference type="InterPro" id="IPR044917">
    <property type="entry name" value="PRIMPOL"/>
</dbReference>
<evidence type="ECO:0000256" key="4">
    <source>
        <dbReference type="ARBA" id="ARBA00047303"/>
    </source>
</evidence>
<accession>A0A8J4FD92</accession>
<dbReference type="GO" id="GO:0003682">
    <property type="term" value="F:chromatin binding"/>
    <property type="evidence" value="ECO:0007669"/>
    <property type="project" value="TreeGrafter"/>
</dbReference>
<comment type="catalytic activity">
    <reaction evidence="2">
        <text>ssDNA + n NTP = ssDNA/pppN(pN)n-1 hybrid + (n-1) diphosphate.</text>
        <dbReference type="EC" id="2.7.7.102"/>
    </reaction>
</comment>
<feature type="compositionally biased region" description="Low complexity" evidence="5">
    <location>
        <begin position="260"/>
        <end position="279"/>
    </location>
</feature>
<feature type="compositionally biased region" description="Polar residues" evidence="5">
    <location>
        <begin position="443"/>
        <end position="456"/>
    </location>
</feature>
<dbReference type="GO" id="GO:0005634">
    <property type="term" value="C:nucleus"/>
    <property type="evidence" value="ECO:0007669"/>
    <property type="project" value="TreeGrafter"/>
</dbReference>
<reference evidence="6" key="1">
    <citation type="journal article" date="2021" name="Proc. Natl. Acad. Sci. U.S.A.">
        <title>Three genomes in the algal genus Volvox reveal the fate of a haploid sex-determining region after a transition to homothallism.</title>
        <authorList>
            <person name="Yamamoto K."/>
            <person name="Hamaji T."/>
            <person name="Kawai-Toyooka H."/>
            <person name="Matsuzaki R."/>
            <person name="Takahashi F."/>
            <person name="Nishimura Y."/>
            <person name="Kawachi M."/>
            <person name="Noguchi H."/>
            <person name="Minakuchi Y."/>
            <person name="Umen J.G."/>
            <person name="Toyoda A."/>
            <person name="Nozaki H."/>
        </authorList>
    </citation>
    <scope>NUCLEOTIDE SEQUENCE</scope>
    <source>
        <strain evidence="6">NIES-3780</strain>
    </source>
</reference>
<evidence type="ECO:0000256" key="2">
    <source>
        <dbReference type="ARBA" id="ARBA00044677"/>
    </source>
</evidence>
<dbReference type="PANTHER" id="PTHR31399">
    <property type="entry name" value="DNA-DIRECTED PRIMASE / POLYMERASE PROTEIN"/>
    <property type="match status" value="1"/>
</dbReference>
<dbReference type="EC" id="2.7.7.102" evidence="3"/>
<dbReference type="GO" id="GO:0003887">
    <property type="term" value="F:DNA-directed DNA polymerase activity"/>
    <property type="evidence" value="ECO:0007669"/>
    <property type="project" value="UniProtKB-EC"/>
</dbReference>
<dbReference type="AlphaFoldDB" id="A0A8J4FD92"/>
<feature type="region of interest" description="Disordered" evidence="5">
    <location>
        <begin position="400"/>
        <end position="463"/>
    </location>
</feature>
<organism evidence="6 7">
    <name type="scientific">Volvox africanus</name>
    <dbReference type="NCBI Taxonomy" id="51714"/>
    <lineage>
        <taxon>Eukaryota</taxon>
        <taxon>Viridiplantae</taxon>
        <taxon>Chlorophyta</taxon>
        <taxon>core chlorophytes</taxon>
        <taxon>Chlorophyceae</taxon>
        <taxon>CS clade</taxon>
        <taxon>Chlamydomonadales</taxon>
        <taxon>Volvocaceae</taxon>
        <taxon>Volvox</taxon>
    </lineage>
</organism>
<protein>
    <recommendedName>
        <fullName evidence="1">DNA-directed primase/polymerase protein</fullName>
        <ecNumber evidence="3">2.7.7.102</ecNumber>
    </recommendedName>
</protein>
<evidence type="ECO:0000256" key="1">
    <source>
        <dbReference type="ARBA" id="ARBA00026139"/>
    </source>
</evidence>
<evidence type="ECO:0000313" key="7">
    <source>
        <dbReference type="Proteomes" id="UP000747399"/>
    </source>
</evidence>
<feature type="compositionally biased region" description="Gly residues" evidence="5">
    <location>
        <begin position="280"/>
        <end position="295"/>
    </location>
</feature>
<comment type="caution">
    <text evidence="6">The sequence shown here is derived from an EMBL/GenBank/DDBJ whole genome shotgun (WGS) entry which is preliminary data.</text>
</comment>
<dbReference type="GO" id="GO:0006264">
    <property type="term" value="P:mitochondrial DNA replication"/>
    <property type="evidence" value="ECO:0007669"/>
    <property type="project" value="TreeGrafter"/>
</dbReference>
<proteinExistence type="predicted"/>
<dbReference type="GO" id="GO:0031297">
    <property type="term" value="P:replication fork processing"/>
    <property type="evidence" value="ECO:0007669"/>
    <property type="project" value="TreeGrafter"/>
</dbReference>
<dbReference type="PANTHER" id="PTHR31399:SF0">
    <property type="entry name" value="DNA-DIRECTED PRIMASE_POLYMERASE PROTEIN"/>
    <property type="match status" value="1"/>
</dbReference>
<feature type="region of interest" description="Disordered" evidence="5">
    <location>
        <begin position="249"/>
        <end position="296"/>
    </location>
</feature>
<gene>
    <name evidence="6" type="ORF">Vafri_19775</name>
</gene>
<evidence type="ECO:0000313" key="6">
    <source>
        <dbReference type="EMBL" id="GIL66171.1"/>
    </source>
</evidence>
<evidence type="ECO:0000256" key="5">
    <source>
        <dbReference type="SAM" id="MobiDB-lite"/>
    </source>
</evidence>
<evidence type="ECO:0000256" key="3">
    <source>
        <dbReference type="ARBA" id="ARBA00044768"/>
    </source>
</evidence>
<dbReference type="Proteomes" id="UP000747399">
    <property type="component" value="Unassembled WGS sequence"/>
</dbReference>
<dbReference type="EMBL" id="BNCO01000082">
    <property type="protein sequence ID" value="GIL66171.1"/>
    <property type="molecule type" value="Genomic_DNA"/>
</dbReference>
<dbReference type="GO" id="GO:0009411">
    <property type="term" value="P:response to UV"/>
    <property type="evidence" value="ECO:0007669"/>
    <property type="project" value="TreeGrafter"/>
</dbReference>
<keyword evidence="7" id="KW-1185">Reference proteome</keyword>
<comment type="catalytic activity">
    <reaction evidence="4">
        <text>DNA(n) + a 2'-deoxyribonucleoside 5'-triphosphate = DNA(n+1) + diphosphate</text>
        <dbReference type="Rhea" id="RHEA:22508"/>
        <dbReference type="Rhea" id="RHEA-COMP:17339"/>
        <dbReference type="Rhea" id="RHEA-COMP:17340"/>
        <dbReference type="ChEBI" id="CHEBI:33019"/>
        <dbReference type="ChEBI" id="CHEBI:61560"/>
        <dbReference type="ChEBI" id="CHEBI:173112"/>
        <dbReference type="EC" id="2.7.7.7"/>
    </reaction>
    <physiologicalReaction direction="left-to-right" evidence="4">
        <dbReference type="Rhea" id="RHEA:22509"/>
    </physiologicalReaction>
</comment>
<feature type="non-terminal residue" evidence="6">
    <location>
        <position position="490"/>
    </location>
</feature>
<sequence length="490" mass="51299">HAPPSEYVDKFSRHLVVRLPGVALAHNGVAGAIVAKLRPLLQAAGLFLFKVGGGGQGERAKAGEGPGGATACIVDPAVYSRERHFRMIWCSKGGKAAVLRPTGRYIMAPHETQHQYQQHPAPAPGRGEPVAAVAGGTCWRQGALGARKVTAMATAAPLATLPPTSQQLFLASLICNVHPGARLLDVPGGFLDGLPPLRGGGVLGAVSGPGSASSYRQTGHLYEGNISHPVGGVYRTIKITWAAEPEDLRDAAASPPPTIQHQQEQQGQAQRQGQQQQSVGRGGLGGGDGEGGGGHHQTFLQRLALGAVSFVELMATDRAGGAEAQVRSMAYCGEGASVTYGMIGPGSHFCDRIGRRHRSNHVFFLLDFLRGCYCQKCYDPECAGWRSEWNAMPPETWQLPGGTPAVALAPQPPPPQRQPDRGVTTSTSSAAARHPPAMAPNGPQLSANTGANLSGWSSGGGEDPKPTLVSELFAGAYQWAFYCSGDDVMD</sequence>